<protein>
    <submittedName>
        <fullName evidence="1">Uncharacterized protein</fullName>
    </submittedName>
</protein>
<evidence type="ECO:0000313" key="1">
    <source>
        <dbReference type="EMBL" id="KAJ9085589.1"/>
    </source>
</evidence>
<sequence length="126" mass="14303">MSQEDNAVNLFSAGPRCPLPVEPIGALIDVLNLTTPETLDTHTRISIAAYRNCKPRPHTHKVPPAPELPACLRSVRTKMCDYIVDTFMTINRYQRLVNRLKEHYAAGTFPCRIRQHQDAAIHTQRT</sequence>
<reference evidence="1" key="1">
    <citation type="submission" date="2022-04" db="EMBL/GenBank/DDBJ databases">
        <title>Genome of the entomopathogenic fungus Entomophthora muscae.</title>
        <authorList>
            <person name="Elya C."/>
            <person name="Lovett B.R."/>
            <person name="Lee E."/>
            <person name="Macias A.M."/>
            <person name="Hajek A.E."/>
            <person name="De Bivort B.L."/>
            <person name="Kasson M.T."/>
            <person name="De Fine Licht H.H."/>
            <person name="Stajich J.E."/>
        </authorList>
    </citation>
    <scope>NUCLEOTIDE SEQUENCE</scope>
    <source>
        <strain evidence="1">Berkeley</strain>
    </source>
</reference>
<organism evidence="1 2">
    <name type="scientific">Entomophthora muscae</name>
    <dbReference type="NCBI Taxonomy" id="34485"/>
    <lineage>
        <taxon>Eukaryota</taxon>
        <taxon>Fungi</taxon>
        <taxon>Fungi incertae sedis</taxon>
        <taxon>Zoopagomycota</taxon>
        <taxon>Entomophthoromycotina</taxon>
        <taxon>Entomophthoromycetes</taxon>
        <taxon>Entomophthorales</taxon>
        <taxon>Entomophthoraceae</taxon>
        <taxon>Entomophthora</taxon>
    </lineage>
</organism>
<name>A0ACC2UFK6_9FUNG</name>
<proteinExistence type="predicted"/>
<accession>A0ACC2UFK6</accession>
<keyword evidence="2" id="KW-1185">Reference proteome</keyword>
<evidence type="ECO:0000313" key="2">
    <source>
        <dbReference type="Proteomes" id="UP001165960"/>
    </source>
</evidence>
<comment type="caution">
    <text evidence="1">The sequence shown here is derived from an EMBL/GenBank/DDBJ whole genome shotgun (WGS) entry which is preliminary data.</text>
</comment>
<dbReference type="EMBL" id="QTSX02000754">
    <property type="protein sequence ID" value="KAJ9085589.1"/>
    <property type="molecule type" value="Genomic_DNA"/>
</dbReference>
<gene>
    <name evidence="1" type="ORF">DSO57_1012387</name>
</gene>
<dbReference type="Proteomes" id="UP001165960">
    <property type="component" value="Unassembled WGS sequence"/>
</dbReference>